<keyword evidence="2" id="KW-1133">Transmembrane helix</keyword>
<keyword evidence="2" id="KW-0472">Membrane</keyword>
<dbReference type="EMBL" id="BARU01006873">
    <property type="protein sequence ID" value="GAH38115.1"/>
    <property type="molecule type" value="Genomic_DNA"/>
</dbReference>
<evidence type="ECO:0000313" key="3">
    <source>
        <dbReference type="EMBL" id="GAH38115.1"/>
    </source>
</evidence>
<proteinExistence type="predicted"/>
<sequence length="81" mass="8601">SPGPQGLSVRGPIGLQGPVGSVGPEGPPGSVSTRIEEYSMIALAVSVFSLLMTMALLIDVSRWKKGMEQLYDDLISEVKKQ</sequence>
<feature type="region of interest" description="Disordered" evidence="1">
    <location>
        <begin position="1"/>
        <end position="30"/>
    </location>
</feature>
<dbReference type="AlphaFoldDB" id="X1FZZ8"/>
<comment type="caution">
    <text evidence="3">The sequence shown here is derived from an EMBL/GenBank/DDBJ whole genome shotgun (WGS) entry which is preliminary data.</text>
</comment>
<protein>
    <submittedName>
        <fullName evidence="3">Uncharacterized protein</fullName>
    </submittedName>
</protein>
<feature type="non-terminal residue" evidence="3">
    <location>
        <position position="1"/>
    </location>
</feature>
<evidence type="ECO:0000256" key="2">
    <source>
        <dbReference type="SAM" id="Phobius"/>
    </source>
</evidence>
<reference evidence="3" key="1">
    <citation type="journal article" date="2014" name="Front. Microbiol.">
        <title>High frequency of phylogenetically diverse reductive dehalogenase-homologous genes in deep subseafloor sedimentary metagenomes.</title>
        <authorList>
            <person name="Kawai M."/>
            <person name="Futagami T."/>
            <person name="Toyoda A."/>
            <person name="Takaki Y."/>
            <person name="Nishi S."/>
            <person name="Hori S."/>
            <person name="Arai W."/>
            <person name="Tsubouchi T."/>
            <person name="Morono Y."/>
            <person name="Uchiyama I."/>
            <person name="Ito T."/>
            <person name="Fujiyama A."/>
            <person name="Inagaki F."/>
            <person name="Takami H."/>
        </authorList>
    </citation>
    <scope>NUCLEOTIDE SEQUENCE</scope>
    <source>
        <strain evidence="3">Expedition CK06-06</strain>
    </source>
</reference>
<evidence type="ECO:0000256" key="1">
    <source>
        <dbReference type="SAM" id="MobiDB-lite"/>
    </source>
</evidence>
<organism evidence="3">
    <name type="scientific">marine sediment metagenome</name>
    <dbReference type="NCBI Taxonomy" id="412755"/>
    <lineage>
        <taxon>unclassified sequences</taxon>
        <taxon>metagenomes</taxon>
        <taxon>ecological metagenomes</taxon>
    </lineage>
</organism>
<feature type="compositionally biased region" description="Low complexity" evidence="1">
    <location>
        <begin position="18"/>
        <end position="30"/>
    </location>
</feature>
<gene>
    <name evidence="3" type="ORF">S03H2_13546</name>
</gene>
<feature type="transmembrane region" description="Helical" evidence="2">
    <location>
        <begin position="38"/>
        <end position="58"/>
    </location>
</feature>
<keyword evidence="2" id="KW-0812">Transmembrane</keyword>
<name>X1FZZ8_9ZZZZ</name>
<accession>X1FZZ8</accession>